<keyword evidence="2" id="KW-1185">Reference proteome</keyword>
<dbReference type="Proteomes" id="UP001168877">
    <property type="component" value="Unassembled WGS sequence"/>
</dbReference>
<evidence type="ECO:0000313" key="1">
    <source>
        <dbReference type="EMBL" id="KAK0595949.1"/>
    </source>
</evidence>
<dbReference type="EMBL" id="JAUESC010000004">
    <property type="protein sequence ID" value="KAK0595949.1"/>
    <property type="molecule type" value="Genomic_DNA"/>
</dbReference>
<evidence type="ECO:0000313" key="2">
    <source>
        <dbReference type="Proteomes" id="UP001168877"/>
    </source>
</evidence>
<protein>
    <submittedName>
        <fullName evidence="1">Uncharacterized protein</fullName>
    </submittedName>
</protein>
<organism evidence="1 2">
    <name type="scientific">Acer saccharum</name>
    <name type="common">Sugar maple</name>
    <dbReference type="NCBI Taxonomy" id="4024"/>
    <lineage>
        <taxon>Eukaryota</taxon>
        <taxon>Viridiplantae</taxon>
        <taxon>Streptophyta</taxon>
        <taxon>Embryophyta</taxon>
        <taxon>Tracheophyta</taxon>
        <taxon>Spermatophyta</taxon>
        <taxon>Magnoliopsida</taxon>
        <taxon>eudicotyledons</taxon>
        <taxon>Gunneridae</taxon>
        <taxon>Pentapetalae</taxon>
        <taxon>rosids</taxon>
        <taxon>malvids</taxon>
        <taxon>Sapindales</taxon>
        <taxon>Sapindaceae</taxon>
        <taxon>Hippocastanoideae</taxon>
        <taxon>Acereae</taxon>
        <taxon>Acer</taxon>
    </lineage>
</organism>
<reference evidence="1" key="2">
    <citation type="submission" date="2023-06" db="EMBL/GenBank/DDBJ databases">
        <authorList>
            <person name="Swenson N.G."/>
            <person name="Wegrzyn J.L."/>
            <person name="Mcevoy S.L."/>
        </authorList>
    </citation>
    <scope>NUCLEOTIDE SEQUENCE</scope>
    <source>
        <strain evidence="1">NS2018</strain>
        <tissue evidence="1">Leaf</tissue>
    </source>
</reference>
<dbReference type="AlphaFoldDB" id="A0AA39SUU6"/>
<reference evidence="1" key="1">
    <citation type="journal article" date="2022" name="Plant J.">
        <title>Strategies of tolerance reflected in two North American maple genomes.</title>
        <authorList>
            <person name="McEvoy S.L."/>
            <person name="Sezen U.U."/>
            <person name="Trouern-Trend A."/>
            <person name="McMahon S.M."/>
            <person name="Schaberg P.G."/>
            <person name="Yang J."/>
            <person name="Wegrzyn J.L."/>
            <person name="Swenson N.G."/>
        </authorList>
    </citation>
    <scope>NUCLEOTIDE SEQUENCE</scope>
    <source>
        <strain evidence="1">NS2018</strain>
    </source>
</reference>
<accession>A0AA39SUU6</accession>
<gene>
    <name evidence="1" type="ORF">LWI29_011376</name>
</gene>
<proteinExistence type="predicted"/>
<sequence length="132" mass="15066">MARVVEESVARCINLNNKDSSRDNEPWFVKEEVTKVIEVGSSLGIDLNGKEQEMIDILVSREREDVDKLNQLCGQVLNNKDSSRDNEPWFVKEEVTKVIEVGSALGIDFNGKEQEMIDILVSREREDVDKLK</sequence>
<comment type="caution">
    <text evidence="1">The sequence shown here is derived from an EMBL/GenBank/DDBJ whole genome shotgun (WGS) entry which is preliminary data.</text>
</comment>
<name>A0AA39SUU6_ACESA</name>